<dbReference type="NCBIfam" id="TIGR02937">
    <property type="entry name" value="sigma70-ECF"/>
    <property type="match status" value="1"/>
</dbReference>
<dbReference type="InterPro" id="IPR013324">
    <property type="entry name" value="RNA_pol_sigma_r3/r4-like"/>
</dbReference>
<keyword evidence="5" id="KW-0804">Transcription</keyword>
<gene>
    <name evidence="9" type="ORF">CYJ76_05455</name>
</gene>
<dbReference type="PANTHER" id="PTHR43133">
    <property type="entry name" value="RNA POLYMERASE ECF-TYPE SIGMA FACTO"/>
    <property type="match status" value="1"/>
</dbReference>
<keyword evidence="3" id="KW-0731">Sigma factor</keyword>
<dbReference type="InterPro" id="IPR007627">
    <property type="entry name" value="RNA_pol_sigma70_r2"/>
</dbReference>
<evidence type="ECO:0000256" key="4">
    <source>
        <dbReference type="ARBA" id="ARBA00023125"/>
    </source>
</evidence>
<evidence type="ECO:0000259" key="8">
    <source>
        <dbReference type="Pfam" id="PF08281"/>
    </source>
</evidence>
<evidence type="ECO:0000256" key="1">
    <source>
        <dbReference type="ARBA" id="ARBA00010641"/>
    </source>
</evidence>
<dbReference type="SUPFAM" id="SSF88659">
    <property type="entry name" value="Sigma3 and sigma4 domains of RNA polymerase sigma factors"/>
    <property type="match status" value="1"/>
</dbReference>
<dbReference type="EMBL" id="PKIZ01000008">
    <property type="protein sequence ID" value="PKZ41938.1"/>
    <property type="molecule type" value="Genomic_DNA"/>
</dbReference>
<evidence type="ECO:0000256" key="5">
    <source>
        <dbReference type="ARBA" id="ARBA00023163"/>
    </source>
</evidence>
<dbReference type="Gene3D" id="1.10.10.10">
    <property type="entry name" value="Winged helix-like DNA-binding domain superfamily/Winged helix DNA-binding domain"/>
    <property type="match status" value="1"/>
</dbReference>
<evidence type="ECO:0000256" key="2">
    <source>
        <dbReference type="ARBA" id="ARBA00023015"/>
    </source>
</evidence>
<name>A0A2I1PBD7_9MICO</name>
<dbReference type="InterPro" id="IPR013249">
    <property type="entry name" value="RNA_pol_sigma70_r4_t2"/>
</dbReference>
<evidence type="ECO:0008006" key="11">
    <source>
        <dbReference type="Google" id="ProtNLM"/>
    </source>
</evidence>
<feature type="domain" description="RNA polymerase sigma-70 region 2" evidence="7">
    <location>
        <begin position="115"/>
        <end position="174"/>
    </location>
</feature>
<feature type="region of interest" description="Disordered" evidence="6">
    <location>
        <begin position="1"/>
        <end position="23"/>
    </location>
</feature>
<comment type="caution">
    <text evidence="9">The sequence shown here is derived from an EMBL/GenBank/DDBJ whole genome shotgun (WGS) entry which is preliminary data.</text>
</comment>
<dbReference type="PANTHER" id="PTHR43133:SF8">
    <property type="entry name" value="RNA POLYMERASE SIGMA FACTOR HI_1459-RELATED"/>
    <property type="match status" value="1"/>
</dbReference>
<dbReference type="GO" id="GO:0016987">
    <property type="term" value="F:sigma factor activity"/>
    <property type="evidence" value="ECO:0007669"/>
    <property type="project" value="UniProtKB-KW"/>
</dbReference>
<proteinExistence type="inferred from homology"/>
<dbReference type="Pfam" id="PF04542">
    <property type="entry name" value="Sigma70_r2"/>
    <property type="match status" value="1"/>
</dbReference>
<dbReference type="Gene3D" id="1.10.1740.10">
    <property type="match status" value="1"/>
</dbReference>
<dbReference type="InterPro" id="IPR036388">
    <property type="entry name" value="WH-like_DNA-bd_sf"/>
</dbReference>
<keyword evidence="10" id="KW-1185">Reference proteome</keyword>
<dbReference type="SUPFAM" id="SSF88946">
    <property type="entry name" value="Sigma2 domain of RNA polymerase sigma factors"/>
    <property type="match status" value="1"/>
</dbReference>
<protein>
    <recommendedName>
        <fullName evidence="11">RNA polymerase subunit sigma</fullName>
    </recommendedName>
</protein>
<comment type="similarity">
    <text evidence="1">Belongs to the sigma-70 factor family. ECF subfamily.</text>
</comment>
<keyword evidence="2" id="KW-0805">Transcription regulation</keyword>
<dbReference type="OrthoDB" id="3747638at2"/>
<evidence type="ECO:0000313" key="10">
    <source>
        <dbReference type="Proteomes" id="UP000234206"/>
    </source>
</evidence>
<accession>A0A2I1PBD7</accession>
<dbReference type="Pfam" id="PF08281">
    <property type="entry name" value="Sigma70_r4_2"/>
    <property type="match status" value="1"/>
</dbReference>
<dbReference type="GO" id="GO:0003677">
    <property type="term" value="F:DNA binding"/>
    <property type="evidence" value="ECO:0007669"/>
    <property type="project" value="UniProtKB-KW"/>
</dbReference>
<dbReference type="Proteomes" id="UP000234206">
    <property type="component" value="Unassembled WGS sequence"/>
</dbReference>
<dbReference type="InterPro" id="IPR039425">
    <property type="entry name" value="RNA_pol_sigma-70-like"/>
</dbReference>
<feature type="domain" description="RNA polymerase sigma factor 70 region 4 type 2" evidence="8">
    <location>
        <begin position="197"/>
        <end position="248"/>
    </location>
</feature>
<keyword evidence="4" id="KW-0238">DNA-binding</keyword>
<feature type="compositionally biased region" description="Basic and acidic residues" evidence="6">
    <location>
        <begin position="1"/>
        <end position="10"/>
    </location>
</feature>
<evidence type="ECO:0000256" key="6">
    <source>
        <dbReference type="SAM" id="MobiDB-lite"/>
    </source>
</evidence>
<dbReference type="CDD" id="cd06171">
    <property type="entry name" value="Sigma70_r4"/>
    <property type="match status" value="1"/>
</dbReference>
<organism evidence="9 10">
    <name type="scientific">Kytococcus schroeteri</name>
    <dbReference type="NCBI Taxonomy" id="138300"/>
    <lineage>
        <taxon>Bacteria</taxon>
        <taxon>Bacillati</taxon>
        <taxon>Actinomycetota</taxon>
        <taxon>Actinomycetes</taxon>
        <taxon>Micrococcales</taxon>
        <taxon>Kytococcaceae</taxon>
        <taxon>Kytococcus</taxon>
    </lineage>
</organism>
<evidence type="ECO:0000256" key="3">
    <source>
        <dbReference type="ARBA" id="ARBA00023082"/>
    </source>
</evidence>
<feature type="compositionally biased region" description="Low complexity" evidence="6">
    <location>
        <begin position="11"/>
        <end position="22"/>
    </location>
</feature>
<dbReference type="GO" id="GO:0006352">
    <property type="term" value="P:DNA-templated transcription initiation"/>
    <property type="evidence" value="ECO:0007669"/>
    <property type="project" value="InterPro"/>
</dbReference>
<evidence type="ECO:0000313" key="9">
    <source>
        <dbReference type="EMBL" id="PKZ41938.1"/>
    </source>
</evidence>
<dbReference type="InterPro" id="IPR013325">
    <property type="entry name" value="RNA_pol_sigma_r2"/>
</dbReference>
<sequence>MSRKASERSDSTTTSPGTSPTTILQNRQSVLMRVTLAPAAGVGLPSALRSMPCMDPRSALQSALAAGDSLRARQLLADAGPDGREALWSVLASAASGGSTSGRELLLEQLSASGVVHRFVASRLLDEASVDDVVQETLISVANSVDSFRGGAAVTTWVASIAHRRVVDHLRRRREAVQLPADVASPGARLSSQVATREALDGALRELPPPYREVVVLREVRGLSYAEIADHLERPLGTVKAQVARGRALAAHALREGQVHR</sequence>
<evidence type="ECO:0000259" key="7">
    <source>
        <dbReference type="Pfam" id="PF04542"/>
    </source>
</evidence>
<dbReference type="AlphaFoldDB" id="A0A2I1PBD7"/>
<reference evidence="9 10" key="1">
    <citation type="submission" date="2017-12" db="EMBL/GenBank/DDBJ databases">
        <title>Phylogenetic diversity of female urinary microbiome.</title>
        <authorList>
            <person name="Thomas-White K."/>
            <person name="Wolfe A.J."/>
        </authorList>
    </citation>
    <scope>NUCLEOTIDE SEQUENCE [LARGE SCALE GENOMIC DNA]</scope>
    <source>
        <strain evidence="9 10">UMB1298</strain>
    </source>
</reference>
<dbReference type="InterPro" id="IPR014284">
    <property type="entry name" value="RNA_pol_sigma-70_dom"/>
</dbReference>